<dbReference type="AlphaFoldDB" id="A0A2T0B4N7"/>
<evidence type="ECO:0000256" key="1">
    <source>
        <dbReference type="SAM" id="Phobius"/>
    </source>
</evidence>
<protein>
    <submittedName>
        <fullName evidence="2">Uncharacterized protein</fullName>
    </submittedName>
</protein>
<keyword evidence="1" id="KW-0812">Transmembrane</keyword>
<evidence type="ECO:0000313" key="3">
    <source>
        <dbReference type="Proteomes" id="UP000237798"/>
    </source>
</evidence>
<dbReference type="EMBL" id="PVXP01000115">
    <property type="protein sequence ID" value="PRR78858.1"/>
    <property type="molecule type" value="Genomic_DNA"/>
</dbReference>
<proteinExistence type="predicted"/>
<keyword evidence="1" id="KW-0472">Membrane</keyword>
<evidence type="ECO:0000313" key="2">
    <source>
        <dbReference type="EMBL" id="PRR78858.1"/>
    </source>
</evidence>
<keyword evidence="1" id="KW-1133">Transmembrane helix</keyword>
<dbReference type="RefSeq" id="WP_106011119.1">
    <property type="nucleotide sequence ID" value="NZ_JALCPJ010000028.1"/>
</dbReference>
<keyword evidence="3" id="KW-1185">Reference proteome</keyword>
<dbReference type="OrthoDB" id="2200065at2"/>
<dbReference type="Proteomes" id="UP000237798">
    <property type="component" value="Unassembled WGS sequence"/>
</dbReference>
<organism evidence="2 3">
    <name type="scientific">Clostridium luticellarii</name>
    <dbReference type="NCBI Taxonomy" id="1691940"/>
    <lineage>
        <taxon>Bacteria</taxon>
        <taxon>Bacillati</taxon>
        <taxon>Bacillota</taxon>
        <taxon>Clostridia</taxon>
        <taxon>Eubacteriales</taxon>
        <taxon>Clostridiaceae</taxon>
        <taxon>Clostridium</taxon>
    </lineage>
</organism>
<accession>A0A2T0B4N7</accession>
<reference evidence="2 3" key="1">
    <citation type="submission" date="2018-03" db="EMBL/GenBank/DDBJ databases">
        <title>Genome sequence of Clostridium luticellarii DSM 29923.</title>
        <authorList>
            <person name="Poehlein A."/>
            <person name="Daniel R."/>
        </authorList>
    </citation>
    <scope>NUCLEOTIDE SEQUENCE [LARGE SCALE GENOMIC DNA]</scope>
    <source>
        <strain evidence="2 3">DSM 29923</strain>
    </source>
</reference>
<comment type="caution">
    <text evidence="2">The sequence shown here is derived from an EMBL/GenBank/DDBJ whole genome shotgun (WGS) entry which is preliminary data.</text>
</comment>
<sequence length="148" mass="17103">MNKINGKRIIIFIISAFSVMNISWFLITTIKYDKFIKDLPKVEGSSYGMKKEDGYNYSVKKPGYLHYTGNLAVSNSKKGELLIIWPLISGGYEYGVRIEEDGEAYEIYVDENMKPIDKNDTYAVQNIEQHRAGVEKLFSKVNKMWQLK</sequence>
<feature type="transmembrane region" description="Helical" evidence="1">
    <location>
        <begin position="9"/>
        <end position="27"/>
    </location>
</feature>
<gene>
    <name evidence="2" type="ORF">CLLU_35830</name>
</gene>
<name>A0A2T0B4N7_9CLOT</name>